<dbReference type="AlphaFoldDB" id="E4ZY81"/>
<proteinExistence type="predicted"/>
<dbReference type="HOGENOM" id="CLU_1825632_0_0_1"/>
<dbReference type="InParanoid" id="E4ZY81"/>
<dbReference type="EMBL" id="FP929128">
    <property type="protein sequence ID" value="CBX96326.1"/>
    <property type="molecule type" value="Genomic_DNA"/>
</dbReference>
<organism evidence="2">
    <name type="scientific">Leptosphaeria maculans (strain JN3 / isolate v23.1.3 / race Av1-4-5-6-7-8)</name>
    <name type="common">Blackleg fungus</name>
    <name type="synonym">Phoma lingam</name>
    <dbReference type="NCBI Taxonomy" id="985895"/>
    <lineage>
        <taxon>Eukaryota</taxon>
        <taxon>Fungi</taxon>
        <taxon>Dikarya</taxon>
        <taxon>Ascomycota</taxon>
        <taxon>Pezizomycotina</taxon>
        <taxon>Dothideomycetes</taxon>
        <taxon>Pleosporomycetidae</taxon>
        <taxon>Pleosporales</taxon>
        <taxon>Pleosporineae</taxon>
        <taxon>Leptosphaeriaceae</taxon>
        <taxon>Plenodomus</taxon>
        <taxon>Plenodomus lingam/Leptosphaeria maculans species complex</taxon>
    </lineage>
</organism>
<gene>
    <name evidence="1" type="ORF">LEMA_P112450.1</name>
</gene>
<evidence type="ECO:0000313" key="1">
    <source>
        <dbReference type="EMBL" id="CBX96326.1"/>
    </source>
</evidence>
<dbReference type="VEuPathDB" id="FungiDB:LEMA_P112450.1"/>
<sequence>MLSAAESDICHSDWFDWCLRCVPAMQGMVACYPIHPEYYCSFQQSSMSFTKLVTGEQSWSLKRRAIPHRLEVTCGGQVQDATEATRLRGSTDTGEPAGRYLSRGTVPEAVAGLSVEQRSAAFQTTQRSPRRWAVTNIIPSS</sequence>
<dbReference type="Proteomes" id="UP000002668">
    <property type="component" value="Genome"/>
</dbReference>
<name>E4ZY81_LEPMJ</name>
<evidence type="ECO:0000313" key="2">
    <source>
        <dbReference type="Proteomes" id="UP000002668"/>
    </source>
</evidence>
<protein>
    <submittedName>
        <fullName evidence="1">Predicted protein</fullName>
    </submittedName>
</protein>
<keyword evidence="2" id="KW-1185">Reference proteome</keyword>
<accession>E4ZY81</accession>
<reference evidence="2" key="1">
    <citation type="journal article" date="2011" name="Nat. Commun.">
        <title>Effector diversification within compartments of the Leptosphaeria maculans genome affected by Repeat-Induced Point mutations.</title>
        <authorList>
            <person name="Rouxel T."/>
            <person name="Grandaubert J."/>
            <person name="Hane J.K."/>
            <person name="Hoede C."/>
            <person name="van de Wouw A.P."/>
            <person name="Couloux A."/>
            <person name="Dominguez V."/>
            <person name="Anthouard V."/>
            <person name="Bally P."/>
            <person name="Bourras S."/>
            <person name="Cozijnsen A.J."/>
            <person name="Ciuffetti L.M."/>
            <person name="Degrave A."/>
            <person name="Dilmaghani A."/>
            <person name="Duret L."/>
            <person name="Fudal I."/>
            <person name="Goodwin S.B."/>
            <person name="Gout L."/>
            <person name="Glaser N."/>
            <person name="Linglin J."/>
            <person name="Kema G.H.J."/>
            <person name="Lapalu N."/>
            <person name="Lawrence C.B."/>
            <person name="May K."/>
            <person name="Meyer M."/>
            <person name="Ollivier B."/>
            <person name="Poulain J."/>
            <person name="Schoch C.L."/>
            <person name="Simon A."/>
            <person name="Spatafora J.W."/>
            <person name="Stachowiak A."/>
            <person name="Turgeon B.G."/>
            <person name="Tyler B.M."/>
            <person name="Vincent D."/>
            <person name="Weissenbach J."/>
            <person name="Amselem J."/>
            <person name="Quesneville H."/>
            <person name="Oliver R.P."/>
            <person name="Wincker P."/>
            <person name="Balesdent M.-H."/>
            <person name="Howlett B.J."/>
        </authorList>
    </citation>
    <scope>NUCLEOTIDE SEQUENCE [LARGE SCALE GENOMIC DNA]</scope>
    <source>
        <strain evidence="2">JN3 / isolate v23.1.3 / race Av1-4-5-6-7-8</strain>
    </source>
</reference>